<protein>
    <submittedName>
        <fullName evidence="4">Uncharacterized protein</fullName>
    </submittedName>
</protein>
<gene>
    <name evidence="4" type="ORF">NIE36_16300</name>
    <name evidence="3" type="ORF">OSB80_16345</name>
</gene>
<organism evidence="4 6">
    <name type="scientific">Paraburkholderia madseniana</name>
    <dbReference type="NCBI Taxonomy" id="2599607"/>
    <lineage>
        <taxon>Bacteria</taxon>
        <taxon>Pseudomonadati</taxon>
        <taxon>Pseudomonadota</taxon>
        <taxon>Betaproteobacteria</taxon>
        <taxon>Burkholderiales</taxon>
        <taxon>Burkholderiaceae</taxon>
        <taxon>Paraburkholderia</taxon>
    </lineage>
</organism>
<comment type="caution">
    <text evidence="4">The sequence shown here is derived from an EMBL/GenBank/DDBJ whole genome shotgun (WGS) entry which is preliminary data.</text>
</comment>
<evidence type="ECO:0000313" key="6">
    <source>
        <dbReference type="Proteomes" id="UP001242288"/>
    </source>
</evidence>
<accession>A0AAP5BF05</accession>
<feature type="region of interest" description="Disordered" evidence="1">
    <location>
        <begin position="49"/>
        <end position="71"/>
    </location>
</feature>
<feature type="chain" id="PRO_5042972132" evidence="2">
    <location>
        <begin position="24"/>
        <end position="95"/>
    </location>
</feature>
<evidence type="ECO:0000313" key="5">
    <source>
        <dbReference type="Proteomes" id="UP001209412"/>
    </source>
</evidence>
<evidence type="ECO:0000256" key="2">
    <source>
        <dbReference type="SAM" id="SignalP"/>
    </source>
</evidence>
<keyword evidence="2" id="KW-0732">Signal</keyword>
<dbReference type="Proteomes" id="UP001209412">
    <property type="component" value="Unassembled WGS sequence"/>
</dbReference>
<sequence length="95" mass="10349">MIHRKTVKSLLIGILLWALAAYGQEFPVPSQDHELPHQEVSGIDAIILPRNPLPPPGSNNTNDSDAVSQGTQAQEYQASCAAFYAKFKVKSSLCK</sequence>
<name>A0AAP5BF05_9BURK</name>
<dbReference type="AlphaFoldDB" id="A0AAP5BF05"/>
<evidence type="ECO:0000256" key="1">
    <source>
        <dbReference type="SAM" id="MobiDB-lite"/>
    </source>
</evidence>
<dbReference type="EMBL" id="JAPKHW010000011">
    <property type="protein sequence ID" value="MCX4146927.1"/>
    <property type="molecule type" value="Genomic_DNA"/>
</dbReference>
<dbReference type="Proteomes" id="UP001242288">
    <property type="component" value="Unassembled WGS sequence"/>
</dbReference>
<reference evidence="4" key="1">
    <citation type="submission" date="2022-06" db="EMBL/GenBank/DDBJ databases">
        <title>PHB producers.</title>
        <authorList>
            <person name="Besaury L."/>
        </authorList>
    </citation>
    <scope>NUCLEOTIDE SEQUENCE</scope>
    <source>
        <strain evidence="4 5">SEWS6</strain>
    </source>
</reference>
<dbReference type="RefSeq" id="WP_266258483.1">
    <property type="nucleotide sequence ID" value="NZ_JAMXWF010000011.1"/>
</dbReference>
<keyword evidence="5" id="KW-1185">Reference proteome</keyword>
<evidence type="ECO:0000313" key="3">
    <source>
        <dbReference type="EMBL" id="MCX4146927.1"/>
    </source>
</evidence>
<feature type="compositionally biased region" description="Polar residues" evidence="1">
    <location>
        <begin position="58"/>
        <end position="71"/>
    </location>
</feature>
<feature type="signal peptide" evidence="2">
    <location>
        <begin position="1"/>
        <end position="23"/>
    </location>
</feature>
<dbReference type="EMBL" id="JAMXWF010000011">
    <property type="protein sequence ID" value="MDQ6408752.1"/>
    <property type="molecule type" value="Genomic_DNA"/>
</dbReference>
<proteinExistence type="predicted"/>
<evidence type="ECO:0000313" key="4">
    <source>
        <dbReference type="EMBL" id="MDQ6408752.1"/>
    </source>
</evidence>